<protein>
    <submittedName>
        <fullName evidence="2">Uncharacterized protein</fullName>
    </submittedName>
</protein>
<dbReference type="Proteomes" id="UP000001542">
    <property type="component" value="Unassembled WGS sequence"/>
</dbReference>
<proteinExistence type="predicted"/>
<evidence type="ECO:0000313" key="2">
    <source>
        <dbReference type="EMBL" id="EAY06527.1"/>
    </source>
</evidence>
<reference evidence="2" key="1">
    <citation type="submission" date="2006-10" db="EMBL/GenBank/DDBJ databases">
        <authorList>
            <person name="Amadeo P."/>
            <person name="Zhao Q."/>
            <person name="Wortman J."/>
            <person name="Fraser-Liggett C."/>
            <person name="Carlton J."/>
        </authorList>
    </citation>
    <scope>NUCLEOTIDE SEQUENCE</scope>
    <source>
        <strain evidence="2">G3</strain>
    </source>
</reference>
<feature type="coiled-coil region" evidence="1">
    <location>
        <begin position="329"/>
        <end position="363"/>
    </location>
</feature>
<dbReference type="VEuPathDB" id="TrichDB:TVAG_358170"/>
<dbReference type="OrthoDB" id="425925at2759"/>
<keyword evidence="1" id="KW-0175">Coiled coil</keyword>
<dbReference type="EMBL" id="DS113421">
    <property type="protein sequence ID" value="EAY06527.1"/>
    <property type="molecule type" value="Genomic_DNA"/>
</dbReference>
<feature type="coiled-coil region" evidence="1">
    <location>
        <begin position="454"/>
        <end position="488"/>
    </location>
</feature>
<dbReference type="KEGG" id="tva:4764404"/>
<gene>
    <name evidence="2" type="ORF">TVAG_358170</name>
</gene>
<accession>A2ELC5</accession>
<reference evidence="2" key="2">
    <citation type="journal article" date="2007" name="Science">
        <title>Draft genome sequence of the sexually transmitted pathogen Trichomonas vaginalis.</title>
        <authorList>
            <person name="Carlton J.M."/>
            <person name="Hirt R.P."/>
            <person name="Silva J.C."/>
            <person name="Delcher A.L."/>
            <person name="Schatz M."/>
            <person name="Zhao Q."/>
            <person name="Wortman J.R."/>
            <person name="Bidwell S.L."/>
            <person name="Alsmark U.C.M."/>
            <person name="Besteiro S."/>
            <person name="Sicheritz-Ponten T."/>
            <person name="Noel C.J."/>
            <person name="Dacks J.B."/>
            <person name="Foster P.G."/>
            <person name="Simillion C."/>
            <person name="Van de Peer Y."/>
            <person name="Miranda-Saavedra D."/>
            <person name="Barton G.J."/>
            <person name="Westrop G.D."/>
            <person name="Mueller S."/>
            <person name="Dessi D."/>
            <person name="Fiori P.L."/>
            <person name="Ren Q."/>
            <person name="Paulsen I."/>
            <person name="Zhang H."/>
            <person name="Bastida-Corcuera F.D."/>
            <person name="Simoes-Barbosa A."/>
            <person name="Brown M.T."/>
            <person name="Hayes R.D."/>
            <person name="Mukherjee M."/>
            <person name="Okumura C.Y."/>
            <person name="Schneider R."/>
            <person name="Smith A.J."/>
            <person name="Vanacova S."/>
            <person name="Villalvazo M."/>
            <person name="Haas B.J."/>
            <person name="Pertea M."/>
            <person name="Feldblyum T.V."/>
            <person name="Utterback T.R."/>
            <person name="Shu C.L."/>
            <person name="Osoegawa K."/>
            <person name="de Jong P.J."/>
            <person name="Hrdy I."/>
            <person name="Horvathova L."/>
            <person name="Zubacova Z."/>
            <person name="Dolezal P."/>
            <person name="Malik S.B."/>
            <person name="Logsdon J.M. Jr."/>
            <person name="Henze K."/>
            <person name="Gupta A."/>
            <person name="Wang C.C."/>
            <person name="Dunne R.L."/>
            <person name="Upcroft J.A."/>
            <person name="Upcroft P."/>
            <person name="White O."/>
            <person name="Salzberg S.L."/>
            <person name="Tang P."/>
            <person name="Chiu C.-H."/>
            <person name="Lee Y.-S."/>
            <person name="Embley T.M."/>
            <person name="Coombs G.H."/>
            <person name="Mottram J.C."/>
            <person name="Tachezy J."/>
            <person name="Fraser-Liggett C.M."/>
            <person name="Johnson P.J."/>
        </authorList>
    </citation>
    <scope>NUCLEOTIDE SEQUENCE [LARGE SCALE GENOMIC DNA]</scope>
    <source>
        <strain evidence="2">G3</strain>
    </source>
</reference>
<sequence>MESSSLSFSGKKKSELTLPTTVNLETESDESIDKIQIYDEMQERMADYLETKQQVGSLQNQIAVFKQRLLQMENDFNKEKQDLHDRLMDLENKNEHLTNANSELNKNIEELQNENNKMHEEIIRLENKNHTDQLARKESMDRMLKEREEHYRSIITNLEQDVAKFKDQASSSQVEFVQCRDSLLKKSADYEKLQHEYFEMNTKCELAIADQKESEDRCKSLRSIIKQQQDENSSMHQLFQTQSDKLASVEKALDDKTALIRTVVKERDSLQLRLSKIREILPEYSDFTEFYNKLKERVEIAEALPIELRKYKKKLANAIKALQISDAKYNEKDSKLDEALKHADELKQELNNTNAENSDIRHKFGLLNIIKTNVSVIEASNREISHRFNEIKASLDNTVPHFSLRSLLISTIVLKRWKNLLGTPRAYEKDTRNWWWICGDMEVKQQKNWINEKINQVKSVEKELNDQISSLKSEVARLTDSCQQKEEEIAAKDSHIYQQDDRITKLNLKIEDLSNQVNMMVDPSVHKEIEDLLWTTKAKLAETLKALSKTTENLVFLQHECSVLRHMKDNSTDKSTQVNDENQKLKNRISMLERKIKELNVRLEQKDQEIINSEKKAKKVEPYYITGYDLPGRQKAVISCIPPNNNSNNFFY</sequence>
<dbReference type="SMR" id="A2ELC5"/>
<dbReference type="InParanoid" id="A2ELC5"/>
<evidence type="ECO:0000313" key="3">
    <source>
        <dbReference type="Proteomes" id="UP000001542"/>
    </source>
</evidence>
<keyword evidence="3" id="KW-1185">Reference proteome</keyword>
<evidence type="ECO:0000256" key="1">
    <source>
        <dbReference type="SAM" id="Coils"/>
    </source>
</evidence>
<feature type="coiled-coil region" evidence="1">
    <location>
        <begin position="568"/>
        <end position="616"/>
    </location>
</feature>
<name>A2ELC5_TRIV3</name>
<organism evidence="2 3">
    <name type="scientific">Trichomonas vaginalis (strain ATCC PRA-98 / G3)</name>
    <dbReference type="NCBI Taxonomy" id="412133"/>
    <lineage>
        <taxon>Eukaryota</taxon>
        <taxon>Metamonada</taxon>
        <taxon>Parabasalia</taxon>
        <taxon>Trichomonadida</taxon>
        <taxon>Trichomonadidae</taxon>
        <taxon>Trichomonas</taxon>
    </lineage>
</organism>
<feature type="coiled-coil region" evidence="1">
    <location>
        <begin position="55"/>
        <end position="128"/>
    </location>
</feature>
<dbReference type="VEuPathDB" id="TrichDB:TVAGG3_0274370"/>
<dbReference type="AlphaFoldDB" id="A2ELC5"/>
<dbReference type="STRING" id="5722.A2ELC5"/>
<dbReference type="RefSeq" id="XP_001318750.1">
    <property type="nucleotide sequence ID" value="XM_001318715.1"/>
</dbReference>